<sequence>MNIDWPAVAKFSAPRRLGLFIAFLLALWLPIAAPLYLVFKSDANLASIVTMLLLFGVFLLLLRFWSRRVYGTQQPFAFYGLEGTRQNGLEILKGLSIGLLFTLALFITESLLGWVKIQASDQFLLKIVLEGSLTGLGVGFAEELFFRGWLLTELERDYTHQKALILNGFLFAILHFLKPWGEIIRTFPQFPALFLLGTALVLAKRAHQQRLGICIGIHGGLVWSYYIFNIGHLIDYTEQVPNWVTGIDQNPLAGSMGIIFLSLLGIWMGKTKTVS</sequence>
<protein>
    <submittedName>
        <fullName evidence="3">CPBP family intramembrane metalloprotease</fullName>
    </submittedName>
</protein>
<dbReference type="KEGG" id="wna:KA717_31350"/>
<dbReference type="PANTHER" id="PTHR39430:SF1">
    <property type="entry name" value="PROTEASE"/>
    <property type="match status" value="1"/>
</dbReference>
<keyword evidence="1" id="KW-1133">Transmembrane helix</keyword>
<feature type="transmembrane region" description="Helical" evidence="1">
    <location>
        <begin position="251"/>
        <end position="269"/>
    </location>
</feature>
<dbReference type="EMBL" id="CP073041">
    <property type="protein sequence ID" value="UXE60117.1"/>
    <property type="molecule type" value="Genomic_DNA"/>
</dbReference>
<keyword evidence="3" id="KW-0482">Metalloprotease</keyword>
<keyword evidence="3" id="KW-0645">Protease</keyword>
<feature type="transmembrane region" description="Helical" evidence="1">
    <location>
        <begin position="17"/>
        <end position="39"/>
    </location>
</feature>
<evidence type="ECO:0000256" key="1">
    <source>
        <dbReference type="SAM" id="Phobius"/>
    </source>
</evidence>
<dbReference type="InterPro" id="IPR003675">
    <property type="entry name" value="Rce1/LyrA-like_dom"/>
</dbReference>
<name>A0A977PV74_9CYAN</name>
<proteinExistence type="predicted"/>
<feature type="transmembrane region" description="Helical" evidence="1">
    <location>
        <begin position="95"/>
        <end position="117"/>
    </location>
</feature>
<dbReference type="AlphaFoldDB" id="A0A977PV74"/>
<evidence type="ECO:0000259" key="2">
    <source>
        <dbReference type="Pfam" id="PF02517"/>
    </source>
</evidence>
<feature type="transmembrane region" description="Helical" evidence="1">
    <location>
        <begin position="183"/>
        <end position="203"/>
    </location>
</feature>
<dbReference type="Proteomes" id="UP001065613">
    <property type="component" value="Chromosome"/>
</dbReference>
<organism evidence="3">
    <name type="scientific">Woronichinia naegeliana WA131</name>
    <dbReference type="NCBI Taxonomy" id="2824559"/>
    <lineage>
        <taxon>Bacteria</taxon>
        <taxon>Bacillati</taxon>
        <taxon>Cyanobacteriota</taxon>
        <taxon>Cyanophyceae</taxon>
        <taxon>Synechococcales</taxon>
        <taxon>Coelosphaeriaceae</taxon>
        <taxon>Woronichinia</taxon>
    </lineage>
</organism>
<accession>A0A977PV74</accession>
<reference evidence="3" key="1">
    <citation type="submission" date="2021-04" db="EMBL/GenBank/DDBJ databases">
        <title>Genome sequence of Woronichinia naegeliana from Washington state freshwater lake bloom.</title>
        <authorList>
            <person name="Dreher T.W."/>
        </authorList>
    </citation>
    <scope>NUCLEOTIDE SEQUENCE</scope>
    <source>
        <strain evidence="3">WA131</strain>
    </source>
</reference>
<keyword evidence="1" id="KW-0472">Membrane</keyword>
<dbReference type="GO" id="GO:0004175">
    <property type="term" value="F:endopeptidase activity"/>
    <property type="evidence" value="ECO:0007669"/>
    <property type="project" value="UniProtKB-ARBA"/>
</dbReference>
<dbReference type="GO" id="GO:0008237">
    <property type="term" value="F:metallopeptidase activity"/>
    <property type="evidence" value="ECO:0007669"/>
    <property type="project" value="UniProtKB-KW"/>
</dbReference>
<dbReference type="PANTHER" id="PTHR39430">
    <property type="entry name" value="MEMBRANE-ASSOCIATED PROTEASE-RELATED"/>
    <property type="match status" value="1"/>
</dbReference>
<dbReference type="Pfam" id="PF02517">
    <property type="entry name" value="Rce1-like"/>
    <property type="match status" value="1"/>
</dbReference>
<evidence type="ECO:0000313" key="3">
    <source>
        <dbReference type="EMBL" id="UXE60117.1"/>
    </source>
</evidence>
<gene>
    <name evidence="3" type="ORF">KA717_31350</name>
</gene>
<keyword evidence="1" id="KW-0812">Transmembrane</keyword>
<feature type="transmembrane region" description="Helical" evidence="1">
    <location>
        <begin position="45"/>
        <end position="65"/>
    </location>
</feature>
<feature type="domain" description="CAAX prenyl protease 2/Lysostaphin resistance protein A-like" evidence="2">
    <location>
        <begin position="129"/>
        <end position="220"/>
    </location>
</feature>
<keyword evidence="3" id="KW-0378">Hydrolase</keyword>
<dbReference type="GO" id="GO:0080120">
    <property type="term" value="P:CAAX-box protein maturation"/>
    <property type="evidence" value="ECO:0007669"/>
    <property type="project" value="UniProtKB-ARBA"/>
</dbReference>
<feature type="transmembrane region" description="Helical" evidence="1">
    <location>
        <begin position="210"/>
        <end position="231"/>
    </location>
</feature>